<dbReference type="RefSeq" id="WP_037165492.1">
    <property type="nucleotide sequence ID" value="NZ_CAJXID010000004.1"/>
</dbReference>
<dbReference type="AlphaFoldDB" id="A0A922P5D2"/>
<evidence type="ECO:0000256" key="1">
    <source>
        <dbReference type="SAM" id="MobiDB-lite"/>
    </source>
</evidence>
<accession>A0A922P5D2</accession>
<evidence type="ECO:0000313" key="3">
    <source>
        <dbReference type="Proteomes" id="UP000052167"/>
    </source>
</evidence>
<dbReference type="Proteomes" id="UP000052167">
    <property type="component" value="Unassembled WGS sequence"/>
</dbReference>
<dbReference type="EMBL" id="JOKJ01000006">
    <property type="protein sequence ID" value="KEQ09671.1"/>
    <property type="molecule type" value="Genomic_DNA"/>
</dbReference>
<feature type="compositionally biased region" description="Basic and acidic residues" evidence="1">
    <location>
        <begin position="17"/>
        <end position="29"/>
    </location>
</feature>
<feature type="compositionally biased region" description="Acidic residues" evidence="1">
    <location>
        <begin position="57"/>
        <end position="72"/>
    </location>
</feature>
<keyword evidence="3" id="KW-1185">Reference proteome</keyword>
<reference evidence="2 3" key="1">
    <citation type="submission" date="2014-06" db="EMBL/GenBank/DDBJ databases">
        <title>Rhizobium pelagicum/R2-400B4.</title>
        <authorList>
            <person name="Kimes N.E."/>
            <person name="Lopez-Perez M."/>
        </authorList>
    </citation>
    <scope>NUCLEOTIDE SEQUENCE [LARGE SCALE GENOMIC DNA]</scope>
    <source>
        <strain evidence="2 3">R2-400B4</strain>
    </source>
</reference>
<gene>
    <name evidence="2" type="ORF">GV68_22735</name>
</gene>
<proteinExistence type="predicted"/>
<sequence length="86" mass="9273">MDAKDKVADTTNPSARFEQEGRERVDDALHAQTDMTSQKAVKEASRLGGGDTYLVETDLEEADESEGVENEDGSISALANAGNQER</sequence>
<comment type="caution">
    <text evidence="2">The sequence shown here is derived from an EMBL/GenBank/DDBJ whole genome shotgun (WGS) entry which is preliminary data.</text>
</comment>
<dbReference type="OrthoDB" id="8392024at2"/>
<organism evidence="2 3">
    <name type="scientific">Pseudorhizobium pelagicum</name>
    <dbReference type="NCBI Taxonomy" id="1509405"/>
    <lineage>
        <taxon>Bacteria</taxon>
        <taxon>Pseudomonadati</taxon>
        <taxon>Pseudomonadota</taxon>
        <taxon>Alphaproteobacteria</taxon>
        <taxon>Hyphomicrobiales</taxon>
        <taxon>Rhizobiaceae</taxon>
        <taxon>Rhizobium/Agrobacterium group</taxon>
        <taxon>Pseudorhizobium</taxon>
    </lineage>
</organism>
<feature type="region of interest" description="Disordered" evidence="1">
    <location>
        <begin position="1"/>
        <end position="86"/>
    </location>
</feature>
<name>A0A922P5D2_9HYPH</name>
<evidence type="ECO:0000313" key="2">
    <source>
        <dbReference type="EMBL" id="KEQ09671.1"/>
    </source>
</evidence>
<protein>
    <submittedName>
        <fullName evidence="2">Uncharacterized protein</fullName>
    </submittedName>
</protein>